<proteinExistence type="predicted"/>
<evidence type="ECO:0000259" key="1">
    <source>
        <dbReference type="PROSITE" id="PS50075"/>
    </source>
</evidence>
<keyword evidence="3" id="KW-1185">Reference proteome</keyword>
<dbReference type="Proteomes" id="UP001221208">
    <property type="component" value="Unassembled WGS sequence"/>
</dbReference>
<evidence type="ECO:0000313" key="2">
    <source>
        <dbReference type="EMBL" id="MDC8756843.1"/>
    </source>
</evidence>
<dbReference type="RefSeq" id="WP_273669492.1">
    <property type="nucleotide sequence ID" value="NZ_JAQQXR010000001.1"/>
</dbReference>
<protein>
    <submittedName>
        <fullName evidence="2">Acyl carrier protein</fullName>
    </submittedName>
</protein>
<dbReference type="EMBL" id="JAQQXR010000001">
    <property type="protein sequence ID" value="MDC8756843.1"/>
    <property type="molecule type" value="Genomic_DNA"/>
</dbReference>
<gene>
    <name evidence="2" type="ORF">OIK44_04485</name>
</gene>
<dbReference type="Pfam" id="PF00550">
    <property type="entry name" value="PP-binding"/>
    <property type="match status" value="1"/>
</dbReference>
<sequence>MPHLEAVKHILSTTLGIGQQDLCAETPLLGSVPELDSMAVVGVIAALESHFGIAVDDDEIHARHFATLGSLSDFVHAKLAK</sequence>
<evidence type="ECO:0000313" key="3">
    <source>
        <dbReference type="Proteomes" id="UP001221208"/>
    </source>
</evidence>
<dbReference type="InterPro" id="IPR009081">
    <property type="entry name" value="PP-bd_ACP"/>
</dbReference>
<feature type="domain" description="Carrier" evidence="1">
    <location>
        <begin position="1"/>
        <end position="79"/>
    </location>
</feature>
<accession>A0ABT5JVU5</accession>
<dbReference type="InterPro" id="IPR036736">
    <property type="entry name" value="ACP-like_sf"/>
</dbReference>
<reference evidence="2 3" key="1">
    <citation type="submission" date="2022-10" db="EMBL/GenBank/DDBJ databases">
        <title>Janthinobacterium sp. hw3 Genome sequencing.</title>
        <authorList>
            <person name="Park S."/>
        </authorList>
    </citation>
    <scope>NUCLEOTIDE SEQUENCE [LARGE SCALE GENOMIC DNA]</scope>
    <source>
        <strain evidence="3">hw3</strain>
    </source>
</reference>
<organism evidence="2 3">
    <name type="scientific">Janthinobacterium fluminis</name>
    <dbReference type="NCBI Taxonomy" id="2987524"/>
    <lineage>
        <taxon>Bacteria</taxon>
        <taxon>Pseudomonadati</taxon>
        <taxon>Pseudomonadota</taxon>
        <taxon>Betaproteobacteria</taxon>
        <taxon>Burkholderiales</taxon>
        <taxon>Oxalobacteraceae</taxon>
        <taxon>Janthinobacterium</taxon>
    </lineage>
</organism>
<dbReference type="PROSITE" id="PS50075">
    <property type="entry name" value="CARRIER"/>
    <property type="match status" value="1"/>
</dbReference>
<name>A0ABT5JVU5_9BURK</name>
<dbReference type="SUPFAM" id="SSF47336">
    <property type="entry name" value="ACP-like"/>
    <property type="match status" value="1"/>
</dbReference>
<comment type="caution">
    <text evidence="2">The sequence shown here is derived from an EMBL/GenBank/DDBJ whole genome shotgun (WGS) entry which is preliminary data.</text>
</comment>
<dbReference type="Gene3D" id="1.10.1200.10">
    <property type="entry name" value="ACP-like"/>
    <property type="match status" value="1"/>
</dbReference>